<organism evidence="3 4">
    <name type="scientific">Bradyrhizobium erythrophlei</name>
    <dbReference type="NCBI Taxonomy" id="1437360"/>
    <lineage>
        <taxon>Bacteria</taxon>
        <taxon>Pseudomonadati</taxon>
        <taxon>Pseudomonadota</taxon>
        <taxon>Alphaproteobacteria</taxon>
        <taxon>Hyphomicrobiales</taxon>
        <taxon>Nitrobacteraceae</taxon>
        <taxon>Bradyrhizobium</taxon>
    </lineage>
</organism>
<evidence type="ECO:0008006" key="5">
    <source>
        <dbReference type="Google" id="ProtNLM"/>
    </source>
</evidence>
<evidence type="ECO:0000256" key="1">
    <source>
        <dbReference type="SAM" id="MobiDB-lite"/>
    </source>
</evidence>
<gene>
    <name evidence="3" type="ORF">SAMN05443248_8192</name>
</gene>
<accession>A0A1M5YDI8</accession>
<evidence type="ECO:0000313" key="4">
    <source>
        <dbReference type="Proteomes" id="UP000189796"/>
    </source>
</evidence>
<reference evidence="3 4" key="1">
    <citation type="submission" date="2016-11" db="EMBL/GenBank/DDBJ databases">
        <authorList>
            <person name="Jaros S."/>
            <person name="Januszkiewicz K."/>
            <person name="Wedrychowicz H."/>
        </authorList>
    </citation>
    <scope>NUCLEOTIDE SEQUENCE [LARGE SCALE GENOMIC DNA]</scope>
    <source>
        <strain evidence="3 4">GAS138</strain>
    </source>
</reference>
<sequence>MIAPRTSALLMAAIAGCFVLAPSRAHAQWWSRAPADFEECADAAEKAATKEAKASLLAGCNAKFAGRRKPGGGYVYFDFMQNRSFDIAGPNPTREEQKRIDEQYTAYLDNERRSSIAAAFTAKQQQQQQVQQAAFETGNEKAEKAPVTTRSVAKPVTKPQAAAPKVRPRAKIENCAEHSFSCDWPRLSEGLNDLKKLFSPPPSKAKRG</sequence>
<dbReference type="PROSITE" id="PS51257">
    <property type="entry name" value="PROKAR_LIPOPROTEIN"/>
    <property type="match status" value="1"/>
</dbReference>
<feature type="chain" id="PRO_5012793592" description="PsiF repeat-containing protein" evidence="2">
    <location>
        <begin position="28"/>
        <end position="208"/>
    </location>
</feature>
<evidence type="ECO:0000313" key="3">
    <source>
        <dbReference type="EMBL" id="SHI10095.1"/>
    </source>
</evidence>
<keyword evidence="2" id="KW-0732">Signal</keyword>
<proteinExistence type="predicted"/>
<protein>
    <recommendedName>
        <fullName evidence="5">PsiF repeat-containing protein</fullName>
    </recommendedName>
</protein>
<feature type="signal peptide" evidence="2">
    <location>
        <begin position="1"/>
        <end position="27"/>
    </location>
</feature>
<feature type="region of interest" description="Disordered" evidence="1">
    <location>
        <begin position="136"/>
        <end position="169"/>
    </location>
</feature>
<dbReference type="AlphaFoldDB" id="A0A1M5YDI8"/>
<evidence type="ECO:0000256" key="2">
    <source>
        <dbReference type="SAM" id="SignalP"/>
    </source>
</evidence>
<dbReference type="EMBL" id="LT670817">
    <property type="protein sequence ID" value="SHI10095.1"/>
    <property type="molecule type" value="Genomic_DNA"/>
</dbReference>
<dbReference type="Proteomes" id="UP000189796">
    <property type="component" value="Chromosome I"/>
</dbReference>
<name>A0A1M5YDI8_9BRAD</name>